<evidence type="ECO:0000256" key="2">
    <source>
        <dbReference type="ARBA" id="ARBA00023012"/>
    </source>
</evidence>
<dbReference type="Gene3D" id="3.40.50.2300">
    <property type="match status" value="1"/>
</dbReference>
<name>A0A257LWS6_UNCW3</name>
<dbReference type="PANTHER" id="PTHR44591">
    <property type="entry name" value="STRESS RESPONSE REGULATOR PROTEIN 1"/>
    <property type="match status" value="1"/>
</dbReference>
<keyword evidence="1 6" id="KW-0597">Phosphoprotein</keyword>
<keyword evidence="5" id="KW-0804">Transcription</keyword>
<feature type="domain" description="Response regulatory" evidence="7">
    <location>
        <begin position="6"/>
        <end position="122"/>
    </location>
</feature>
<dbReference type="InterPro" id="IPR011006">
    <property type="entry name" value="CheY-like_superfamily"/>
</dbReference>
<dbReference type="InterPro" id="IPR050595">
    <property type="entry name" value="Bact_response_regulator"/>
</dbReference>
<evidence type="ECO:0000256" key="1">
    <source>
        <dbReference type="ARBA" id="ARBA00022553"/>
    </source>
</evidence>
<dbReference type="FunFam" id="3.40.50.2300:FF:000001">
    <property type="entry name" value="DNA-binding response regulator PhoB"/>
    <property type="match status" value="1"/>
</dbReference>
<evidence type="ECO:0000313" key="9">
    <source>
        <dbReference type="Proteomes" id="UP000216312"/>
    </source>
</evidence>
<dbReference type="EMBL" id="NMUJ01000007">
    <property type="protein sequence ID" value="OYV03416.1"/>
    <property type="molecule type" value="Genomic_DNA"/>
</dbReference>
<dbReference type="GO" id="GO:0000160">
    <property type="term" value="P:phosphorelay signal transduction system"/>
    <property type="evidence" value="ECO:0007669"/>
    <property type="project" value="UniProtKB-KW"/>
</dbReference>
<evidence type="ECO:0000256" key="5">
    <source>
        <dbReference type="ARBA" id="ARBA00023163"/>
    </source>
</evidence>
<gene>
    <name evidence="8" type="ORF">CGW93_01215</name>
</gene>
<evidence type="ECO:0000256" key="4">
    <source>
        <dbReference type="ARBA" id="ARBA00023125"/>
    </source>
</evidence>
<dbReference type="AlphaFoldDB" id="A0A257LWS6"/>
<dbReference type="CDD" id="cd17574">
    <property type="entry name" value="REC_OmpR"/>
    <property type="match status" value="1"/>
</dbReference>
<evidence type="ECO:0000313" key="8">
    <source>
        <dbReference type="EMBL" id="OYV03416.1"/>
    </source>
</evidence>
<accession>A0A257LWS6</accession>
<sequence length="128" mass="14699">MANKYRILVIEDEPQMVELLKIRLEANNYEVIIAYNGIDGWRKLRAEKPDLILLDVMLPGMDGFQICKLIKHHTQYRNIPVIMLTARTDKEDIKTGKEAGADAYIAKPFDANILLQKIRELLGGGYER</sequence>
<keyword evidence="2" id="KW-0902">Two-component regulatory system</keyword>
<comment type="caution">
    <text evidence="8">The sequence shown here is derived from an EMBL/GenBank/DDBJ whole genome shotgun (WGS) entry which is preliminary data.</text>
</comment>
<proteinExistence type="predicted"/>
<evidence type="ECO:0000256" key="6">
    <source>
        <dbReference type="PROSITE-ProRule" id="PRU00169"/>
    </source>
</evidence>
<dbReference type="Pfam" id="PF00072">
    <property type="entry name" value="Response_reg"/>
    <property type="match status" value="1"/>
</dbReference>
<reference evidence="9" key="1">
    <citation type="submission" date="2017-07" db="EMBL/GenBank/DDBJ databases">
        <title>Novel pathways for hydrocarbon cycling and metabolic interdependencies in hydrothermal sediment communities.</title>
        <authorList>
            <person name="Dombrowski N."/>
            <person name="Seitz K."/>
            <person name="Teske A."/>
            <person name="Baker B."/>
        </authorList>
    </citation>
    <scope>NUCLEOTIDE SEQUENCE [LARGE SCALE GENOMIC DNA]</scope>
</reference>
<organism evidence="8 9">
    <name type="scientific">candidate division WOR-3 bacterium 4484_18</name>
    <dbReference type="NCBI Taxonomy" id="2020626"/>
    <lineage>
        <taxon>Bacteria</taxon>
        <taxon>Bacteria division WOR-3</taxon>
    </lineage>
</organism>
<keyword evidence="4" id="KW-0238">DNA-binding</keyword>
<protein>
    <submittedName>
        <fullName evidence="8">Two-component system response regulator</fullName>
    </submittedName>
</protein>
<keyword evidence="3" id="KW-0805">Transcription regulation</keyword>
<evidence type="ECO:0000256" key="3">
    <source>
        <dbReference type="ARBA" id="ARBA00023015"/>
    </source>
</evidence>
<dbReference type="PANTHER" id="PTHR44591:SF3">
    <property type="entry name" value="RESPONSE REGULATORY DOMAIN-CONTAINING PROTEIN"/>
    <property type="match status" value="1"/>
</dbReference>
<evidence type="ECO:0000259" key="7">
    <source>
        <dbReference type="PROSITE" id="PS50110"/>
    </source>
</evidence>
<dbReference type="InterPro" id="IPR001789">
    <property type="entry name" value="Sig_transdc_resp-reg_receiver"/>
</dbReference>
<dbReference type="SMART" id="SM00448">
    <property type="entry name" value="REC"/>
    <property type="match status" value="1"/>
</dbReference>
<dbReference type="GO" id="GO:0003677">
    <property type="term" value="F:DNA binding"/>
    <property type="evidence" value="ECO:0007669"/>
    <property type="project" value="UniProtKB-KW"/>
</dbReference>
<dbReference type="SUPFAM" id="SSF52172">
    <property type="entry name" value="CheY-like"/>
    <property type="match status" value="1"/>
</dbReference>
<dbReference type="Proteomes" id="UP000216312">
    <property type="component" value="Unassembled WGS sequence"/>
</dbReference>
<feature type="modified residue" description="4-aspartylphosphate" evidence="6">
    <location>
        <position position="55"/>
    </location>
</feature>
<dbReference type="PROSITE" id="PS50110">
    <property type="entry name" value="RESPONSE_REGULATORY"/>
    <property type="match status" value="1"/>
</dbReference>